<accession>A0ABX7R860</accession>
<reference evidence="5 6" key="1">
    <citation type="submission" date="2021-02" db="EMBL/GenBank/DDBJ databases">
        <title>Lysobacter arenosi sp. nov., isolated from soil of gangwondo yeongwol, south Korea.</title>
        <authorList>
            <person name="Kim K.R."/>
            <person name="Kim K.H."/>
            <person name="Jeon C.O."/>
        </authorList>
    </citation>
    <scope>NUCLEOTIDE SEQUENCE [LARGE SCALE GENOMIC DNA]</scope>
    <source>
        <strain evidence="5 6">R7</strain>
    </source>
</reference>
<evidence type="ECO:0000256" key="2">
    <source>
        <dbReference type="PROSITE-ProRule" id="PRU01091"/>
    </source>
</evidence>
<dbReference type="Gene3D" id="1.10.10.10">
    <property type="entry name" value="Winged helix-like DNA-binding domain superfamily/Winged helix DNA-binding domain"/>
    <property type="match status" value="1"/>
</dbReference>
<dbReference type="RefSeq" id="WP_200608082.1">
    <property type="nucleotide sequence ID" value="NZ_CP071517.1"/>
</dbReference>
<keyword evidence="3" id="KW-1133">Transmembrane helix</keyword>
<keyword evidence="6" id="KW-1185">Reference proteome</keyword>
<evidence type="ECO:0000259" key="4">
    <source>
        <dbReference type="PROSITE" id="PS51755"/>
    </source>
</evidence>
<evidence type="ECO:0000313" key="5">
    <source>
        <dbReference type="EMBL" id="QSX74303.1"/>
    </source>
</evidence>
<dbReference type="PROSITE" id="PS51755">
    <property type="entry name" value="OMPR_PHOB"/>
    <property type="match status" value="1"/>
</dbReference>
<keyword evidence="3" id="KW-0472">Membrane</keyword>
<dbReference type="Pfam" id="PF00486">
    <property type="entry name" value="Trans_reg_C"/>
    <property type="match status" value="1"/>
</dbReference>
<evidence type="ECO:0000313" key="6">
    <source>
        <dbReference type="Proteomes" id="UP000663400"/>
    </source>
</evidence>
<gene>
    <name evidence="5" type="ORF">HIV01_014065</name>
</gene>
<dbReference type="InterPro" id="IPR036388">
    <property type="entry name" value="WH-like_DNA-bd_sf"/>
</dbReference>
<dbReference type="SUPFAM" id="SSF46894">
    <property type="entry name" value="C-terminal effector domain of the bipartite response regulators"/>
    <property type="match status" value="1"/>
</dbReference>
<dbReference type="EMBL" id="CP071517">
    <property type="protein sequence ID" value="QSX74303.1"/>
    <property type="molecule type" value="Genomic_DNA"/>
</dbReference>
<dbReference type="SMART" id="SM00862">
    <property type="entry name" value="Trans_reg_C"/>
    <property type="match status" value="1"/>
</dbReference>
<dbReference type="CDD" id="cd00383">
    <property type="entry name" value="trans_reg_C"/>
    <property type="match status" value="1"/>
</dbReference>
<feature type="transmembrane region" description="Helical" evidence="3">
    <location>
        <begin position="157"/>
        <end position="177"/>
    </location>
</feature>
<feature type="domain" description="OmpR/PhoB-type" evidence="4">
    <location>
        <begin position="6"/>
        <end position="104"/>
    </location>
</feature>
<keyword evidence="3" id="KW-0812">Transmembrane</keyword>
<name>A0ABX7R860_9GAMM</name>
<proteinExistence type="predicted"/>
<organism evidence="5 6">
    <name type="scientific">Lysobacter arenosi</name>
    <dbReference type="NCBI Taxonomy" id="2795387"/>
    <lineage>
        <taxon>Bacteria</taxon>
        <taxon>Pseudomonadati</taxon>
        <taxon>Pseudomonadota</taxon>
        <taxon>Gammaproteobacteria</taxon>
        <taxon>Lysobacterales</taxon>
        <taxon>Lysobacteraceae</taxon>
        <taxon>Lysobacter</taxon>
    </lineage>
</organism>
<evidence type="ECO:0000256" key="1">
    <source>
        <dbReference type="ARBA" id="ARBA00023125"/>
    </source>
</evidence>
<feature type="DNA-binding region" description="OmpR/PhoB-type" evidence="2">
    <location>
        <begin position="6"/>
        <end position="104"/>
    </location>
</feature>
<keyword evidence="1 2" id="KW-0238">DNA-binding</keyword>
<dbReference type="InterPro" id="IPR001867">
    <property type="entry name" value="OmpR/PhoB-type_DNA-bd"/>
</dbReference>
<dbReference type="SUPFAM" id="SSF48452">
    <property type="entry name" value="TPR-like"/>
    <property type="match status" value="1"/>
</dbReference>
<evidence type="ECO:0000256" key="3">
    <source>
        <dbReference type="SAM" id="Phobius"/>
    </source>
</evidence>
<sequence length="655" mass="72567">MTRPVPPVLRFDDIVLDLPGRRLLRAGQPQSLEPKAFAVLELLAGSPGQVFCRDEILDEVWGHRHVTPGVLNRVITLVRHALGEDAHSSRYLHTVHGYGYRFDLPAQADSGASEAPVQVPEAEVEDAAEVVDESLVSAPAAPAPTQPARTRPRLRPWLAYAVAATVLIAVALTVWLWPRPTGTAVASPVLAVLPMRAVGEDPRGQAFADGLSEEMIGLLAHIDGLRVISHTASFKFRDGALPMTEVARQLQATHLLEGSVRQDGERLRISLHLVEASGNRTVWSQSFDREFRDIFVVQRSIAYAIANTLELQLGLSVISSGPGEDPALYRRYLLARNASPRVGEDRAEAAEAALRELTREHPGYARAQGGLAVILWGRSLSARPGRDELRAEAEQVAARALQLDPRQPEAHAVIAAKACRSQQWSECMRLSQLAIKLAPSDTWCRGWHAYRLATLGYVQQALRETDEALKLAPFDPDLHFWRGRLLDTLGRHDEAREHLALAPPDRAATASFFNAVWRRDYATAQRLVEALPADLPWRASELAAVAALRDPTLWPAVTPAIELSERHPLHGQVPYDFTRLLLPVRDYARDIDGLDAVQQAGYASYQWVFWQPESRALRQDPAFQRYLLRSGIAAYWREHGWPDVCHADGNGMACD</sequence>
<dbReference type="InterPro" id="IPR011990">
    <property type="entry name" value="TPR-like_helical_dom_sf"/>
</dbReference>
<dbReference type="Proteomes" id="UP000663400">
    <property type="component" value="Chromosome"/>
</dbReference>
<dbReference type="InterPro" id="IPR016032">
    <property type="entry name" value="Sig_transdc_resp-reg_C-effctor"/>
</dbReference>
<protein>
    <submittedName>
        <fullName evidence="5">Winged helix-turn-helix domain-containing protein</fullName>
    </submittedName>
</protein>
<dbReference type="Gene3D" id="1.25.40.10">
    <property type="entry name" value="Tetratricopeptide repeat domain"/>
    <property type="match status" value="1"/>
</dbReference>